<feature type="signal peptide" evidence="1">
    <location>
        <begin position="1"/>
        <end position="35"/>
    </location>
</feature>
<dbReference type="AlphaFoldDB" id="A0A561TWP6"/>
<dbReference type="Proteomes" id="UP000317940">
    <property type="component" value="Unassembled WGS sequence"/>
</dbReference>
<evidence type="ECO:0000256" key="1">
    <source>
        <dbReference type="SAM" id="SignalP"/>
    </source>
</evidence>
<gene>
    <name evidence="3" type="ORF">FHX73_12619</name>
</gene>
<feature type="domain" description="Ricin B lectin" evidence="2">
    <location>
        <begin position="51"/>
        <end position="183"/>
    </location>
</feature>
<dbReference type="SUPFAM" id="SSF50370">
    <property type="entry name" value="Ricin B-like lectins"/>
    <property type="match status" value="3"/>
</dbReference>
<protein>
    <submittedName>
        <fullName evidence="3">Ricin-type beta-trefoil lectin protein</fullName>
    </submittedName>
</protein>
<keyword evidence="3" id="KW-0430">Lectin</keyword>
<proteinExistence type="predicted"/>
<dbReference type="InterPro" id="IPR000772">
    <property type="entry name" value="Ricin_B_lectin"/>
</dbReference>
<feature type="chain" id="PRO_5038918897" evidence="1">
    <location>
        <begin position="36"/>
        <end position="456"/>
    </location>
</feature>
<evidence type="ECO:0000259" key="2">
    <source>
        <dbReference type="SMART" id="SM00458"/>
    </source>
</evidence>
<feature type="domain" description="Ricin B lectin" evidence="2">
    <location>
        <begin position="321"/>
        <end position="456"/>
    </location>
</feature>
<evidence type="ECO:0000313" key="3">
    <source>
        <dbReference type="EMBL" id="TWF91504.1"/>
    </source>
</evidence>
<dbReference type="CDD" id="cd00161">
    <property type="entry name" value="beta-trefoil_Ricin-like"/>
    <property type="match status" value="3"/>
</dbReference>
<comment type="caution">
    <text evidence="3">The sequence shown here is derived from an EMBL/GenBank/DDBJ whole genome shotgun (WGS) entry which is preliminary data.</text>
</comment>
<organism evidence="3 4">
    <name type="scientific">Kitasatospora viridis</name>
    <dbReference type="NCBI Taxonomy" id="281105"/>
    <lineage>
        <taxon>Bacteria</taxon>
        <taxon>Bacillati</taxon>
        <taxon>Actinomycetota</taxon>
        <taxon>Actinomycetes</taxon>
        <taxon>Kitasatosporales</taxon>
        <taxon>Streptomycetaceae</taxon>
        <taxon>Kitasatospora</taxon>
    </lineage>
</organism>
<keyword evidence="4" id="KW-1185">Reference proteome</keyword>
<sequence>MPVPRMTRPTRTTRTSRVLGALVAAALTLTTGALATTASAQPPSYTPPSGTHTLVTGGLALDVPGSSSNDGTQLDTATVNGGTSQNWQFDQQPDGSYHLVNGSSGRCAEVNGGSLNAGAVVDQWKCDSTSTNEFWTLTSLSNGSYVVSSVRSGLVLTAASSADGATLTQQVNTNSPQQQWTIGSTLPLLSGTHSLVTGGQALLNDGQPITRSVNDPLPPDSGAVESWQFVRTAAYTYKIVSVPTDSCVILDSTHEIVEQGDCAGPGSAWAITTLSNGSFTIASEPTGQLLTSNGEGALVTLQPNSNSPQQQWTIGPDTPVPSGVHTLVTGGLALDVPGGSSNDGTQLDTATVNGGTSQNWQFDQQPDGSYHLVNSSSGRCAEVNGGSLNAGAVVDQWKCDSTSTNEFWTLTPLSNGSYLVSSVRSGLVLTAASTADGATLTQQVNTNSPQQQWTIS</sequence>
<reference evidence="3 4" key="1">
    <citation type="submission" date="2019-06" db="EMBL/GenBank/DDBJ databases">
        <title>Sequencing the genomes of 1000 actinobacteria strains.</title>
        <authorList>
            <person name="Klenk H.-P."/>
        </authorList>
    </citation>
    <scope>NUCLEOTIDE SEQUENCE [LARGE SCALE GENOMIC DNA]</scope>
    <source>
        <strain evidence="3 4">DSM 44826</strain>
    </source>
</reference>
<dbReference type="InterPro" id="IPR035992">
    <property type="entry name" value="Ricin_B-like_lectins"/>
</dbReference>
<dbReference type="Pfam" id="PF14200">
    <property type="entry name" value="RicinB_lectin_2"/>
    <property type="match status" value="2"/>
</dbReference>
<name>A0A561TWP6_9ACTN</name>
<dbReference type="GO" id="GO:0030246">
    <property type="term" value="F:carbohydrate binding"/>
    <property type="evidence" value="ECO:0007669"/>
    <property type="project" value="UniProtKB-KW"/>
</dbReference>
<dbReference type="EMBL" id="VIWT01000002">
    <property type="protein sequence ID" value="TWF91504.1"/>
    <property type="molecule type" value="Genomic_DNA"/>
</dbReference>
<accession>A0A561TWP6</accession>
<dbReference type="PROSITE" id="PS50231">
    <property type="entry name" value="RICIN_B_LECTIN"/>
    <property type="match status" value="2"/>
</dbReference>
<dbReference type="Gene3D" id="2.80.10.50">
    <property type="match status" value="3"/>
</dbReference>
<evidence type="ECO:0000313" key="4">
    <source>
        <dbReference type="Proteomes" id="UP000317940"/>
    </source>
</evidence>
<keyword evidence="1" id="KW-0732">Signal</keyword>
<dbReference type="SMART" id="SM00458">
    <property type="entry name" value="RICIN"/>
    <property type="match status" value="2"/>
</dbReference>